<evidence type="ECO:0000259" key="22">
    <source>
        <dbReference type="Pfam" id="PF02910"/>
    </source>
</evidence>
<dbReference type="Pfam" id="PF02910">
    <property type="entry name" value="Succ_DH_flav_C"/>
    <property type="match status" value="1"/>
</dbReference>
<dbReference type="UniPathway" id="UPA00223">
    <property type="reaction ID" value="UER01005"/>
</dbReference>
<dbReference type="NCBIfam" id="TIGR01812">
    <property type="entry name" value="sdhA_frdA_Gneg"/>
    <property type="match status" value="1"/>
</dbReference>
<dbReference type="FunFam" id="1.20.58.100:FF:000001">
    <property type="entry name" value="Succinate dehydrogenase flavoprotein subunit (SdhA)"/>
    <property type="match status" value="1"/>
</dbReference>
<dbReference type="AlphaFoldDB" id="A0A1M7SIS8"/>
<feature type="binding site" evidence="17">
    <location>
        <position position="378"/>
    </location>
    <ligand>
        <name>substrate</name>
    </ligand>
</feature>
<dbReference type="PROSITE" id="PS00504">
    <property type="entry name" value="FRD_SDH_FAD_BINDING"/>
    <property type="match status" value="1"/>
</dbReference>
<feature type="active site" description="Proton acceptor" evidence="16">
    <location>
        <position position="311"/>
    </location>
</feature>
<dbReference type="STRING" id="198312.SAMN02745193_01808"/>
<feature type="binding site" evidence="18">
    <location>
        <position position="246"/>
    </location>
    <ligand>
        <name>FAD</name>
        <dbReference type="ChEBI" id="CHEBI:57692"/>
    </ligand>
</feature>
<dbReference type="Pfam" id="PF00890">
    <property type="entry name" value="FAD_binding_2"/>
    <property type="match status" value="1"/>
</dbReference>
<dbReference type="SUPFAM" id="SSF56425">
    <property type="entry name" value="Succinate dehydrogenase/fumarate reductase flavoprotein, catalytic domain"/>
    <property type="match status" value="1"/>
</dbReference>
<sequence>MATSAASGTANDVGGAHLKGAYTIIDHTYDVVVVGAGGSGLRATMGAAESGLRTANISKVFPTRSHTVAAQGGIAASLGNNSPDHWTWHMYDTVKGSDWLGDQDAIEYLAREAPAAVYELEHAGVPFSRNADGTIYQRPFGGHMQNMGAGPPVQRTCAAADRTGHAMLHALYQQSLKYDADFFIEYFALDLIMSDVGGEKKCVGVMAMCLDDGTIHRFRAQSVVLATGGYGRCYYTATSAHTCTGDGGGMVLRAGLPLQDMEFVQFHPTGIYGAGVLITEGARGEGGYLTNSEGERFMERYAPSAKDLASRDVVSRSMALEMREGRGVGPDGDHIYLHLDHIDPNVLAQRLPGITESGKIFAGVDLTRQPLPVTPTVHYNMGGIPCNYHGQVVTLGPDGNPDHVIPGLYAVGEAACVSVHGANRLGSNSLIDLVVFGRATGHHLRDSIKPNAKQPELPADSADFALTRLDHFRYAQGGSPTAQIRSEMQKAMQKHCAVFRDQKLMDEGVAKLAEQNKRMEDIHVTDKSLIWNSDLIETLELDNLMSQANVTMASAANRKESRGAHAHEDFPDRNDAEWMKHTIAWFDGWGGRGSNSRIDYRPVHEYTLSDDIAYIEPKARVY</sequence>
<dbReference type="SUPFAM" id="SSF46977">
    <property type="entry name" value="Succinate dehydrogenase/fumarate reductase flavoprotein C-terminal domain"/>
    <property type="match status" value="1"/>
</dbReference>
<gene>
    <name evidence="23" type="ORF">SAMN02745193_01808</name>
</gene>
<feature type="modified residue" description="Tele-8alpha-FAD histidine" evidence="19">
    <location>
        <position position="66"/>
    </location>
</feature>
<feature type="binding site" evidence="18">
    <location>
        <begin position="35"/>
        <end position="40"/>
    </location>
    <ligand>
        <name>FAD</name>
        <dbReference type="ChEBI" id="CHEBI:57692"/>
    </ligand>
</feature>
<dbReference type="InterPro" id="IPR015939">
    <property type="entry name" value="Fum_Rdtase/Succ_DH_flav-like_C"/>
</dbReference>
<comment type="cofactor">
    <cofactor evidence="18">
        <name>FAD</name>
        <dbReference type="ChEBI" id="CHEBI:57692"/>
    </cofactor>
    <text evidence="18">Flavinylated by SdhE, about 5% flavinylation occurs in the absence of SdhE.</text>
</comment>
<feature type="binding site" evidence="17">
    <location>
        <position position="279"/>
    </location>
    <ligand>
        <name>substrate</name>
    </ligand>
</feature>
<comment type="pathway">
    <text evidence="2 20">Carbohydrate metabolism; tricarboxylic acid cycle; fumarate from succinate (bacterial route): step 1/1.</text>
</comment>
<keyword evidence="20" id="KW-1003">Cell membrane</keyword>
<evidence type="ECO:0000256" key="8">
    <source>
        <dbReference type="ARBA" id="ARBA00022532"/>
    </source>
</evidence>
<keyword evidence="24" id="KW-1185">Reference proteome</keyword>
<keyword evidence="13 20" id="KW-0472">Membrane</keyword>
<evidence type="ECO:0000256" key="4">
    <source>
        <dbReference type="ARBA" id="ARBA00011294"/>
    </source>
</evidence>
<evidence type="ECO:0000256" key="3">
    <source>
        <dbReference type="ARBA" id="ARBA00008040"/>
    </source>
</evidence>
<dbReference type="NCBIfam" id="TIGR01816">
    <property type="entry name" value="sdhA_forward"/>
    <property type="match status" value="1"/>
</dbReference>
<evidence type="ECO:0000256" key="15">
    <source>
        <dbReference type="NCBIfam" id="TIGR01816"/>
    </source>
</evidence>
<feature type="domain" description="Fumarate reductase/succinate dehydrogenase flavoprotein-like C-terminal" evidence="22">
    <location>
        <begin position="485"/>
        <end position="622"/>
    </location>
</feature>
<dbReference type="InterPro" id="IPR027477">
    <property type="entry name" value="Succ_DH/fumarate_Rdtase_cat_sf"/>
</dbReference>
<dbReference type="GO" id="GO:0008177">
    <property type="term" value="F:succinate dehydrogenase (quinone) activity"/>
    <property type="evidence" value="ECO:0007669"/>
    <property type="project" value="UniProtKB-EC"/>
</dbReference>
<feature type="binding site" evidence="18">
    <location>
        <begin position="429"/>
        <end position="430"/>
    </location>
    <ligand>
        <name>FAD</name>
        <dbReference type="ChEBI" id="CHEBI:57692"/>
    </ligand>
</feature>
<name>A0A1M7SIS8_9SPHN</name>
<evidence type="ECO:0000256" key="6">
    <source>
        <dbReference type="ARBA" id="ARBA00019965"/>
    </source>
</evidence>
<dbReference type="InterPro" id="IPR011281">
    <property type="entry name" value="Succ_DH_flav_su_fwd"/>
</dbReference>
<feature type="binding site" evidence="17">
    <location>
        <position position="424"/>
    </location>
    <ligand>
        <name>substrate</name>
    </ligand>
</feature>
<evidence type="ECO:0000313" key="24">
    <source>
        <dbReference type="Proteomes" id="UP000184391"/>
    </source>
</evidence>
<feature type="domain" description="FAD-dependent oxidoreductase 2 FAD-binding" evidence="21">
    <location>
        <begin position="30"/>
        <end position="430"/>
    </location>
</feature>
<evidence type="ECO:0000256" key="11">
    <source>
        <dbReference type="ARBA" id="ARBA00022982"/>
    </source>
</evidence>
<keyword evidence="20" id="KW-0997">Cell inner membrane</keyword>
<dbReference type="EC" id="1.3.5.1" evidence="5 20"/>
<dbReference type="Proteomes" id="UP000184391">
    <property type="component" value="Unassembled WGS sequence"/>
</dbReference>
<dbReference type="InterPro" id="IPR003952">
    <property type="entry name" value="FRD_SDH_FAD_BS"/>
</dbReference>
<reference evidence="24" key="1">
    <citation type="submission" date="2016-12" db="EMBL/GenBank/DDBJ databases">
        <authorList>
            <person name="Varghese N."/>
            <person name="Submissions S."/>
        </authorList>
    </citation>
    <scope>NUCLEOTIDE SEQUENCE [LARGE SCALE GENOMIC DNA]</scope>
    <source>
        <strain evidence="24">DSM 11032</strain>
    </source>
</reference>
<evidence type="ECO:0000256" key="18">
    <source>
        <dbReference type="PIRSR" id="PIRSR611281-3"/>
    </source>
</evidence>
<evidence type="ECO:0000256" key="1">
    <source>
        <dbReference type="ARBA" id="ARBA00004515"/>
    </source>
</evidence>
<dbReference type="EMBL" id="FRDF01000009">
    <property type="protein sequence ID" value="SHN58365.1"/>
    <property type="molecule type" value="Genomic_DNA"/>
</dbReference>
<keyword evidence="10 18" id="KW-0274">FAD</keyword>
<dbReference type="Gene3D" id="3.90.700.10">
    <property type="entry name" value="Succinate dehydrogenase/fumarate reductase flavoprotein, catalytic domain"/>
    <property type="match status" value="1"/>
</dbReference>
<evidence type="ECO:0000256" key="20">
    <source>
        <dbReference type="RuleBase" id="RU362051"/>
    </source>
</evidence>
<dbReference type="Gene3D" id="4.10.80.40">
    <property type="entry name" value="succinate dehydrogenase protein domain"/>
    <property type="match status" value="1"/>
</dbReference>
<keyword evidence="11 20" id="KW-0249">Electron transport</keyword>
<dbReference type="PIRSF" id="PIRSF000171">
    <property type="entry name" value="SDHA_APRA_LASPO"/>
    <property type="match status" value="1"/>
</dbReference>
<evidence type="ECO:0000256" key="17">
    <source>
        <dbReference type="PIRSR" id="PIRSR611281-2"/>
    </source>
</evidence>
<evidence type="ECO:0000256" key="10">
    <source>
        <dbReference type="ARBA" id="ARBA00022827"/>
    </source>
</evidence>
<organism evidence="23 24">
    <name type="scientific">Erythrobacter sanguineus</name>
    <dbReference type="NCBI Taxonomy" id="198312"/>
    <lineage>
        <taxon>Bacteria</taxon>
        <taxon>Pseudomonadati</taxon>
        <taxon>Pseudomonadota</taxon>
        <taxon>Alphaproteobacteria</taxon>
        <taxon>Sphingomonadales</taxon>
        <taxon>Erythrobacteraceae</taxon>
        <taxon>Erythrobacter/Porphyrobacter group</taxon>
        <taxon>Erythrobacter</taxon>
    </lineage>
</organism>
<dbReference type="GO" id="GO:0009055">
    <property type="term" value="F:electron transfer activity"/>
    <property type="evidence" value="ECO:0007669"/>
    <property type="project" value="TreeGrafter"/>
</dbReference>
<comment type="catalytic activity">
    <reaction evidence="14 20">
        <text>a quinone + succinate = fumarate + a quinol</text>
        <dbReference type="Rhea" id="RHEA:40523"/>
        <dbReference type="ChEBI" id="CHEBI:24646"/>
        <dbReference type="ChEBI" id="CHEBI:29806"/>
        <dbReference type="ChEBI" id="CHEBI:30031"/>
        <dbReference type="ChEBI" id="CHEBI:132124"/>
        <dbReference type="EC" id="1.3.5.1"/>
    </reaction>
</comment>
<dbReference type="InterPro" id="IPR036188">
    <property type="entry name" value="FAD/NAD-bd_sf"/>
</dbReference>
<evidence type="ECO:0000256" key="7">
    <source>
        <dbReference type="ARBA" id="ARBA00022448"/>
    </source>
</evidence>
<dbReference type="PANTHER" id="PTHR11632:SF51">
    <property type="entry name" value="SUCCINATE DEHYDROGENASE [UBIQUINONE] FLAVOPROTEIN SUBUNIT, MITOCHONDRIAL"/>
    <property type="match status" value="1"/>
</dbReference>
<protein>
    <recommendedName>
        <fullName evidence="6 15">Succinate dehydrogenase flavoprotein subunit</fullName>
        <ecNumber evidence="5 20">1.3.5.1</ecNumber>
    </recommendedName>
</protein>
<evidence type="ECO:0000259" key="21">
    <source>
        <dbReference type="Pfam" id="PF00890"/>
    </source>
</evidence>
<dbReference type="RefSeq" id="WP_072674345.1">
    <property type="nucleotide sequence ID" value="NZ_FRDF01000009.1"/>
</dbReference>
<dbReference type="Gene3D" id="3.50.50.60">
    <property type="entry name" value="FAD/NAD(P)-binding domain"/>
    <property type="match status" value="1"/>
</dbReference>
<evidence type="ECO:0000256" key="12">
    <source>
        <dbReference type="ARBA" id="ARBA00023002"/>
    </source>
</evidence>
<accession>A0A1M7SIS8</accession>
<evidence type="ECO:0000256" key="16">
    <source>
        <dbReference type="PIRSR" id="PIRSR000171-1"/>
    </source>
</evidence>
<keyword evidence="12 20" id="KW-0560">Oxidoreductase</keyword>
<dbReference type="GO" id="GO:0050660">
    <property type="term" value="F:flavin adenine dinucleotide binding"/>
    <property type="evidence" value="ECO:0007669"/>
    <property type="project" value="UniProtKB-UniRule"/>
</dbReference>
<dbReference type="SUPFAM" id="SSF51905">
    <property type="entry name" value="FAD/NAD(P)-binding domain"/>
    <property type="match status" value="1"/>
</dbReference>
<dbReference type="InterPro" id="IPR014006">
    <property type="entry name" value="Succ_Dhase_FrdA_Gneg"/>
</dbReference>
<dbReference type="FunFam" id="4.10.80.40:FF:000002">
    <property type="entry name" value="Succinate dehydrogenase [ubiquinone] flavoprotein subunit, mitochondrial"/>
    <property type="match status" value="1"/>
</dbReference>
<comment type="subcellular location">
    <subcellularLocation>
        <location evidence="1 20">Cell inner membrane</location>
        <topology evidence="1 20">Peripheral membrane protein</topology>
        <orientation evidence="1 20">Cytoplasmic side</orientation>
    </subcellularLocation>
</comment>
<evidence type="ECO:0000256" key="2">
    <source>
        <dbReference type="ARBA" id="ARBA00004894"/>
    </source>
</evidence>
<evidence type="ECO:0000256" key="9">
    <source>
        <dbReference type="ARBA" id="ARBA00022630"/>
    </source>
</evidence>
<dbReference type="GO" id="GO:0006099">
    <property type="term" value="P:tricarboxylic acid cycle"/>
    <property type="evidence" value="ECO:0007669"/>
    <property type="project" value="UniProtKB-UniRule"/>
</dbReference>
<comment type="subunit">
    <text evidence="4">Part of an enzyme complex containing four subunits: a flavoprotein, an iron-sulfur, cytochrome b-556, and a hydrophobic anchor protein.</text>
</comment>
<dbReference type="InterPro" id="IPR030664">
    <property type="entry name" value="SdhA/FrdA/AprA"/>
</dbReference>
<dbReference type="InterPro" id="IPR003953">
    <property type="entry name" value="FAD-dep_OxRdtase_2_FAD-bd"/>
</dbReference>
<evidence type="ECO:0000256" key="5">
    <source>
        <dbReference type="ARBA" id="ARBA00012792"/>
    </source>
</evidence>
<dbReference type="GO" id="GO:0005886">
    <property type="term" value="C:plasma membrane"/>
    <property type="evidence" value="ECO:0007669"/>
    <property type="project" value="UniProtKB-SubCell"/>
</dbReference>
<feature type="binding site" evidence="18">
    <location>
        <begin position="58"/>
        <end position="73"/>
    </location>
    <ligand>
        <name>FAD</name>
        <dbReference type="ChEBI" id="CHEBI:57692"/>
    </ligand>
</feature>
<dbReference type="OrthoDB" id="9806724at2"/>
<keyword evidence="9 18" id="KW-0285">Flavoprotein</keyword>
<keyword evidence="7 20" id="KW-0813">Transport</keyword>
<evidence type="ECO:0000256" key="19">
    <source>
        <dbReference type="PIRSR" id="PIRSR611281-4"/>
    </source>
</evidence>
<evidence type="ECO:0000256" key="14">
    <source>
        <dbReference type="ARBA" id="ARBA00049220"/>
    </source>
</evidence>
<keyword evidence="8 20" id="KW-0816">Tricarboxylic acid cycle</keyword>
<dbReference type="GO" id="GO:0022900">
    <property type="term" value="P:electron transport chain"/>
    <property type="evidence" value="ECO:0007669"/>
    <property type="project" value="UniProtKB-UniRule"/>
</dbReference>
<dbReference type="Gene3D" id="1.20.58.100">
    <property type="entry name" value="Fumarate reductase/succinate dehydrogenase flavoprotein-like, C-terminal domain"/>
    <property type="match status" value="1"/>
</dbReference>
<dbReference type="FunFam" id="3.50.50.60:FF:000026">
    <property type="entry name" value="Succinate dehydrogenase flavoprotein subunit"/>
    <property type="match status" value="1"/>
</dbReference>
<evidence type="ECO:0000313" key="23">
    <source>
        <dbReference type="EMBL" id="SHN58365.1"/>
    </source>
</evidence>
<dbReference type="PANTHER" id="PTHR11632">
    <property type="entry name" value="SUCCINATE DEHYDROGENASE 2 FLAVOPROTEIN SUBUNIT"/>
    <property type="match status" value="1"/>
</dbReference>
<dbReference type="FunFam" id="3.90.700.10:FF:000001">
    <property type="entry name" value="Mitochondrial succinate dehydrogenase flavoprotein subunit"/>
    <property type="match status" value="1"/>
</dbReference>
<dbReference type="InterPro" id="IPR037099">
    <property type="entry name" value="Fum_R/Succ_DH_flav-like_C_sf"/>
</dbReference>
<feature type="binding site" evidence="17">
    <location>
        <position position="267"/>
    </location>
    <ligand>
        <name>substrate</name>
    </ligand>
</feature>
<evidence type="ECO:0000256" key="13">
    <source>
        <dbReference type="ARBA" id="ARBA00023136"/>
    </source>
</evidence>
<proteinExistence type="inferred from homology"/>
<feature type="binding site" evidence="18">
    <location>
        <position position="413"/>
    </location>
    <ligand>
        <name>FAD</name>
        <dbReference type="ChEBI" id="CHEBI:57692"/>
    </ligand>
</feature>
<comment type="similarity">
    <text evidence="3 20">Belongs to the FAD-dependent oxidoreductase 2 family. FRD/SDH subfamily.</text>
</comment>